<name>A0ABQ2Y8K0_9ACTN</name>
<dbReference type="InterPro" id="IPR007278">
    <property type="entry name" value="DUF397"/>
</dbReference>
<keyword evidence="3" id="KW-1185">Reference proteome</keyword>
<dbReference type="Pfam" id="PF04149">
    <property type="entry name" value="DUF397"/>
    <property type="match status" value="1"/>
</dbReference>
<protein>
    <recommendedName>
        <fullName evidence="1">DUF397 domain-containing protein</fullName>
    </recommendedName>
</protein>
<feature type="domain" description="DUF397" evidence="1">
    <location>
        <begin position="7"/>
        <end position="54"/>
    </location>
</feature>
<evidence type="ECO:0000313" key="2">
    <source>
        <dbReference type="EMBL" id="GGX72430.1"/>
    </source>
</evidence>
<dbReference type="Proteomes" id="UP000659223">
    <property type="component" value="Unassembled WGS sequence"/>
</dbReference>
<evidence type="ECO:0000313" key="3">
    <source>
        <dbReference type="Proteomes" id="UP000659223"/>
    </source>
</evidence>
<dbReference type="EMBL" id="BMUT01000002">
    <property type="protein sequence ID" value="GGX72430.1"/>
    <property type="molecule type" value="Genomic_DNA"/>
</dbReference>
<evidence type="ECO:0000259" key="1">
    <source>
        <dbReference type="Pfam" id="PF04149"/>
    </source>
</evidence>
<accession>A0ABQ2Y8K0</accession>
<proteinExistence type="predicted"/>
<organism evidence="2 3">
    <name type="scientific">Streptomyces hiroshimensis</name>
    <dbReference type="NCBI Taxonomy" id="66424"/>
    <lineage>
        <taxon>Bacteria</taxon>
        <taxon>Bacillati</taxon>
        <taxon>Actinomycetota</taxon>
        <taxon>Actinomycetes</taxon>
        <taxon>Kitasatosporales</taxon>
        <taxon>Streptomycetaceae</taxon>
        <taxon>Streptomyces</taxon>
    </lineage>
</organism>
<dbReference type="RefSeq" id="WP_190020960.1">
    <property type="nucleotide sequence ID" value="NZ_BMUT01000002.1"/>
</dbReference>
<comment type="caution">
    <text evidence="2">The sequence shown here is derived from an EMBL/GenBank/DDBJ whole genome shotgun (WGS) entry which is preliminary data.</text>
</comment>
<gene>
    <name evidence="2" type="ORF">GCM10010324_17170</name>
</gene>
<reference evidence="3" key="1">
    <citation type="journal article" date="2019" name="Int. J. Syst. Evol. Microbiol.">
        <title>The Global Catalogue of Microorganisms (GCM) 10K type strain sequencing project: providing services to taxonomists for standard genome sequencing and annotation.</title>
        <authorList>
            <consortium name="The Broad Institute Genomics Platform"/>
            <consortium name="The Broad Institute Genome Sequencing Center for Infectious Disease"/>
            <person name="Wu L."/>
            <person name="Ma J."/>
        </authorList>
    </citation>
    <scope>NUCLEOTIDE SEQUENCE [LARGE SCALE GENOMIC DNA]</scope>
    <source>
        <strain evidence="3">JCM 4586</strain>
    </source>
</reference>
<sequence length="60" mass="6321">MSTELIWLKSSYSGGAAGDCVEVATHPHTVHVRDSKRPQGPALAVPAVAWAQFVVFTSVG</sequence>